<comment type="caution">
    <text evidence="2">The sequence shown here is derived from an EMBL/GenBank/DDBJ whole genome shotgun (WGS) entry which is preliminary data.</text>
</comment>
<organism evidence="2 3">
    <name type="scientific">Mycolicibacter heraklionensis</name>
    <dbReference type="NCBI Taxonomy" id="512402"/>
    <lineage>
        <taxon>Bacteria</taxon>
        <taxon>Bacillati</taxon>
        <taxon>Actinomycetota</taxon>
        <taxon>Actinomycetes</taxon>
        <taxon>Mycobacteriales</taxon>
        <taxon>Mycobacteriaceae</taxon>
        <taxon>Mycolicibacter</taxon>
    </lineage>
</organism>
<protein>
    <submittedName>
        <fullName evidence="2">Uncharacterized protein</fullName>
    </submittedName>
</protein>
<feature type="region of interest" description="Disordered" evidence="1">
    <location>
        <begin position="68"/>
        <end position="101"/>
    </location>
</feature>
<evidence type="ECO:0000313" key="3">
    <source>
        <dbReference type="Proteomes" id="UP000093712"/>
    </source>
</evidence>
<sequence length="211" mass="22710">MSLIAEAAAKSSEGHWAAYSALAISAGTFIWKFVETYIRWPRIGVVIRQHITISVGGIPTAEAVGIPSVRREGDDPPAQSFTPQLVPAPLPSPSSAKQGGSGTRIDVIVINKGAEAVTVANVGVKSEDGSYNIDVQYRRDQGAKIDGPDFPAAIDGHGAARWTIGKELVREIPHATQVVGYAQRYKSIRKYPKRCGNPLKLYVTPTSQFKN</sequence>
<dbReference type="Proteomes" id="UP000093712">
    <property type="component" value="Unassembled WGS sequence"/>
</dbReference>
<accession>A0AA91EZW4</accession>
<dbReference type="EMBL" id="LZME01000062">
    <property type="protein sequence ID" value="OBK86269.1"/>
    <property type="molecule type" value="Genomic_DNA"/>
</dbReference>
<gene>
    <name evidence="2" type="ORF">A5649_20665</name>
</gene>
<name>A0AA91EZW4_9MYCO</name>
<dbReference type="AlphaFoldDB" id="A0AA91EZW4"/>
<evidence type="ECO:0000256" key="1">
    <source>
        <dbReference type="SAM" id="MobiDB-lite"/>
    </source>
</evidence>
<reference evidence="2 3" key="1">
    <citation type="submission" date="2016-06" db="EMBL/GenBank/DDBJ databases">
        <authorList>
            <person name="Sutton G."/>
            <person name="Brinkac L."/>
            <person name="Sanka R."/>
            <person name="Adams M."/>
            <person name="Lau E."/>
            <person name="Garcia-Basteiro A."/>
            <person name="Lopez-Varela E."/>
            <person name="Palencia S."/>
        </authorList>
    </citation>
    <scope>NUCLEOTIDE SEQUENCE [LARGE SCALE GENOMIC DNA]</scope>
    <source>
        <strain evidence="2 3">1211594.5</strain>
    </source>
</reference>
<evidence type="ECO:0000313" key="2">
    <source>
        <dbReference type="EMBL" id="OBK86269.1"/>
    </source>
</evidence>
<proteinExistence type="predicted"/>